<name>A0A6B0V0G7_IXORI</name>
<dbReference type="EMBL" id="GIFC01013426">
    <property type="protein sequence ID" value="MXU95509.1"/>
    <property type="molecule type" value="Transcribed_RNA"/>
</dbReference>
<dbReference type="AlphaFoldDB" id="A0A6B0V0G7"/>
<reference evidence="2" key="1">
    <citation type="submission" date="2019-12" db="EMBL/GenBank/DDBJ databases">
        <title>An insight into the sialome of adult female Ixodes ricinus ticks feeding for 6 days.</title>
        <authorList>
            <person name="Perner J."/>
            <person name="Ribeiro J.M.C."/>
        </authorList>
    </citation>
    <scope>NUCLEOTIDE SEQUENCE</scope>
    <source>
        <strain evidence="2">Semi-engorged</strain>
        <tissue evidence="2">Salivary glands</tissue>
    </source>
</reference>
<feature type="compositionally biased region" description="Low complexity" evidence="1">
    <location>
        <begin position="89"/>
        <end position="116"/>
    </location>
</feature>
<proteinExistence type="predicted"/>
<organism evidence="2">
    <name type="scientific">Ixodes ricinus</name>
    <name type="common">Common tick</name>
    <name type="synonym">Acarus ricinus</name>
    <dbReference type="NCBI Taxonomy" id="34613"/>
    <lineage>
        <taxon>Eukaryota</taxon>
        <taxon>Metazoa</taxon>
        <taxon>Ecdysozoa</taxon>
        <taxon>Arthropoda</taxon>
        <taxon>Chelicerata</taxon>
        <taxon>Arachnida</taxon>
        <taxon>Acari</taxon>
        <taxon>Parasitiformes</taxon>
        <taxon>Ixodida</taxon>
        <taxon>Ixodoidea</taxon>
        <taxon>Ixodidae</taxon>
        <taxon>Ixodinae</taxon>
        <taxon>Ixodes</taxon>
    </lineage>
</organism>
<sequence>MAAALPAAATPWGPVCCSATARASARASRAWKGSAATAALPTFTTSRSKAAGRVAAAWPAAWTVLLRVMPRRASAVARLTWRGASATAAARASSTCSGTTSSAAPRASASATQPSARVPPDTPSTPSTAPSPGTRSTGRRWTPGVPECPPGTNTPPITWPWLPLARTRSTSWHQSVSWATSGARTTRT</sequence>
<protein>
    <submittedName>
        <fullName evidence="2">Putative secreted protein</fullName>
    </submittedName>
</protein>
<feature type="compositionally biased region" description="Low complexity" evidence="1">
    <location>
        <begin position="124"/>
        <end position="136"/>
    </location>
</feature>
<evidence type="ECO:0000313" key="2">
    <source>
        <dbReference type="EMBL" id="MXU95509.1"/>
    </source>
</evidence>
<evidence type="ECO:0000256" key="1">
    <source>
        <dbReference type="SAM" id="MobiDB-lite"/>
    </source>
</evidence>
<feature type="region of interest" description="Disordered" evidence="1">
    <location>
        <begin position="89"/>
        <end position="161"/>
    </location>
</feature>
<accession>A0A6B0V0G7</accession>